<gene>
    <name evidence="2" type="ORF">EJB05_40331</name>
</gene>
<protein>
    <submittedName>
        <fullName evidence="2">Uncharacterized protein</fullName>
    </submittedName>
</protein>
<comment type="caution">
    <text evidence="2">The sequence shown here is derived from an EMBL/GenBank/DDBJ whole genome shotgun (WGS) entry which is preliminary data.</text>
</comment>
<reference evidence="2 3" key="1">
    <citation type="journal article" date="2019" name="Sci. Rep.">
        <title>A high-quality genome of Eragrostis curvula grass provides insights into Poaceae evolution and supports new strategies to enhance forage quality.</title>
        <authorList>
            <person name="Carballo J."/>
            <person name="Santos B.A.C.M."/>
            <person name="Zappacosta D."/>
            <person name="Garbus I."/>
            <person name="Selva J.P."/>
            <person name="Gallo C.A."/>
            <person name="Diaz A."/>
            <person name="Albertini E."/>
            <person name="Caccamo M."/>
            <person name="Echenique V."/>
        </authorList>
    </citation>
    <scope>NUCLEOTIDE SEQUENCE [LARGE SCALE GENOMIC DNA]</scope>
    <source>
        <strain evidence="3">cv. Victoria</strain>
        <tissue evidence="2">Leaf</tissue>
    </source>
</reference>
<keyword evidence="3" id="KW-1185">Reference proteome</keyword>
<name>A0A5J9TQR8_9POAL</name>
<evidence type="ECO:0000313" key="3">
    <source>
        <dbReference type="Proteomes" id="UP000324897"/>
    </source>
</evidence>
<accession>A0A5J9TQR8</accession>
<evidence type="ECO:0000313" key="2">
    <source>
        <dbReference type="EMBL" id="TVU13605.1"/>
    </source>
</evidence>
<dbReference type="Proteomes" id="UP000324897">
    <property type="component" value="Unassembled WGS sequence"/>
</dbReference>
<feature type="region of interest" description="Disordered" evidence="1">
    <location>
        <begin position="219"/>
        <end position="256"/>
    </location>
</feature>
<feature type="non-terminal residue" evidence="2">
    <location>
        <position position="1"/>
    </location>
</feature>
<evidence type="ECO:0000256" key="1">
    <source>
        <dbReference type="SAM" id="MobiDB-lite"/>
    </source>
</evidence>
<feature type="compositionally biased region" description="Low complexity" evidence="1">
    <location>
        <begin position="232"/>
        <end position="241"/>
    </location>
</feature>
<dbReference type="Gramene" id="TVU13605">
    <property type="protein sequence ID" value="TVU13605"/>
    <property type="gene ID" value="EJB05_40331"/>
</dbReference>
<dbReference type="AlphaFoldDB" id="A0A5J9TQR8"/>
<proteinExistence type="predicted"/>
<organism evidence="2 3">
    <name type="scientific">Eragrostis curvula</name>
    <name type="common">weeping love grass</name>
    <dbReference type="NCBI Taxonomy" id="38414"/>
    <lineage>
        <taxon>Eukaryota</taxon>
        <taxon>Viridiplantae</taxon>
        <taxon>Streptophyta</taxon>
        <taxon>Embryophyta</taxon>
        <taxon>Tracheophyta</taxon>
        <taxon>Spermatophyta</taxon>
        <taxon>Magnoliopsida</taxon>
        <taxon>Liliopsida</taxon>
        <taxon>Poales</taxon>
        <taxon>Poaceae</taxon>
        <taxon>PACMAD clade</taxon>
        <taxon>Chloridoideae</taxon>
        <taxon>Eragrostideae</taxon>
        <taxon>Eragrostidinae</taxon>
        <taxon>Eragrostis</taxon>
    </lineage>
</organism>
<dbReference type="EMBL" id="RWGY01000033">
    <property type="protein sequence ID" value="TVU13605.1"/>
    <property type="molecule type" value="Genomic_DNA"/>
</dbReference>
<feature type="region of interest" description="Disordered" evidence="1">
    <location>
        <begin position="184"/>
        <end position="207"/>
    </location>
</feature>
<sequence>SLILGKNVSSDQWSGVAQQVLYPQVTAPRSRMMVLRPNQPTVLCHLLPVSCNDDGSEMTFTGYHSLALEAYEFAGFFPGIDINFSAKIDSKKRCFNGCLFKGVEPADKMDINVAVSFCLYLLAGASKLRTRLHERTRKAAAARSLCRVKSSSTAAEKAALRAAALRLQRGRTCAAPPAALHLPRWSSSAPHAAAPRPPSGASRAASPMQIRTPPCVSHAGAALLRPPPPRPLAAAMPHPRSSAPPPAGRRRRAMPVRKKLNPACPCLREVAARLFAVDSTTAKEARV</sequence>